<feature type="chain" id="PRO_5006394159" description="Secreted protein" evidence="2">
    <location>
        <begin position="22"/>
        <end position="164"/>
    </location>
</feature>
<dbReference type="Proteomes" id="UP000051386">
    <property type="component" value="Unassembled WGS sequence"/>
</dbReference>
<evidence type="ECO:0000313" key="4">
    <source>
        <dbReference type="Proteomes" id="UP000051386"/>
    </source>
</evidence>
<sequence>MKSVLIAAFAVAFGVAGVAHAKIDSKPARDSALVQLDVEESVTQQLARVEGALHSERYSEIGMEDKSKVSAAIARIRTNLGNHETVEQANPQARTAIFNDQETINTILTRAHADSKMVCQRERLTGSNRQTQVCLTVAQRRDARNNGTDALRNYNRINPYSPNP</sequence>
<dbReference type="EMBL" id="LDJK01000087">
    <property type="protein sequence ID" value="KRG68748.1"/>
    <property type="molecule type" value="Genomic_DNA"/>
</dbReference>
<protein>
    <recommendedName>
        <fullName evidence="5">Secreted protein</fullName>
    </recommendedName>
</protein>
<keyword evidence="4" id="KW-1185">Reference proteome</keyword>
<dbReference type="RefSeq" id="WP_057687393.1">
    <property type="nucleotide sequence ID" value="NZ_LDJK01000087.1"/>
</dbReference>
<feature type="signal peptide" evidence="2">
    <location>
        <begin position="1"/>
        <end position="21"/>
    </location>
</feature>
<gene>
    <name evidence="3" type="ORF">ABB28_16115</name>
</gene>
<evidence type="ECO:0000313" key="3">
    <source>
        <dbReference type="EMBL" id="KRG68748.1"/>
    </source>
</evidence>
<comment type="caution">
    <text evidence="3">The sequence shown here is derived from an EMBL/GenBank/DDBJ whole genome shotgun (WGS) entry which is preliminary data.</text>
</comment>
<evidence type="ECO:0000256" key="1">
    <source>
        <dbReference type="SAM" id="MobiDB-lite"/>
    </source>
</evidence>
<accession>A0A0R0CG18</accession>
<evidence type="ECO:0008006" key="5">
    <source>
        <dbReference type="Google" id="ProtNLM"/>
    </source>
</evidence>
<proteinExistence type="predicted"/>
<reference evidence="3 4" key="1">
    <citation type="submission" date="2015-05" db="EMBL/GenBank/DDBJ databases">
        <title>Genome sequencing and analysis of members of genus Stenotrophomonas.</title>
        <authorList>
            <person name="Patil P.P."/>
            <person name="Midha S."/>
            <person name="Patil P.B."/>
        </authorList>
    </citation>
    <scope>NUCLEOTIDE SEQUENCE [LARGE SCALE GENOMIC DNA]</scope>
    <source>
        <strain evidence="3 4">DSM 21508</strain>
    </source>
</reference>
<feature type="region of interest" description="Disordered" evidence="1">
    <location>
        <begin position="145"/>
        <end position="164"/>
    </location>
</feature>
<dbReference type="AlphaFoldDB" id="A0A0R0CG18"/>
<name>A0A0R0CG18_9GAMM</name>
<dbReference type="PATRIC" id="fig|517011.3.peg.3410"/>
<organism evidence="3 4">
    <name type="scientific">Stenotrophomonas chelatiphaga</name>
    <dbReference type="NCBI Taxonomy" id="517011"/>
    <lineage>
        <taxon>Bacteria</taxon>
        <taxon>Pseudomonadati</taxon>
        <taxon>Pseudomonadota</taxon>
        <taxon>Gammaproteobacteria</taxon>
        <taxon>Lysobacterales</taxon>
        <taxon>Lysobacteraceae</taxon>
        <taxon>Stenotrophomonas</taxon>
    </lineage>
</organism>
<feature type="compositionally biased region" description="Polar residues" evidence="1">
    <location>
        <begin position="155"/>
        <end position="164"/>
    </location>
</feature>
<evidence type="ECO:0000256" key="2">
    <source>
        <dbReference type="SAM" id="SignalP"/>
    </source>
</evidence>
<keyword evidence="2" id="KW-0732">Signal</keyword>